<dbReference type="Pfam" id="PF00102">
    <property type="entry name" value="Y_phosphatase"/>
    <property type="match status" value="1"/>
</dbReference>
<name>K1Q9W8_MAGGI</name>
<accession>K1Q9W8</accession>
<dbReference type="InterPro" id="IPR050348">
    <property type="entry name" value="Protein-Tyr_Phosphatase"/>
</dbReference>
<dbReference type="HOGENOM" id="CLU_1442397_0_0_1"/>
<keyword evidence="1" id="KW-0675">Receptor</keyword>
<dbReference type="SUPFAM" id="SSF52799">
    <property type="entry name" value="(Phosphotyrosine protein) phosphatases II"/>
    <property type="match status" value="1"/>
</dbReference>
<protein>
    <submittedName>
        <fullName evidence="1">Receptor-type tyrosine-protein phosphatase mu</fullName>
    </submittedName>
</protein>
<proteinExistence type="predicted"/>
<dbReference type="InParanoid" id="K1Q9W8"/>
<dbReference type="GO" id="GO:0004725">
    <property type="term" value="F:protein tyrosine phosphatase activity"/>
    <property type="evidence" value="ECO:0007669"/>
    <property type="project" value="InterPro"/>
</dbReference>
<dbReference type="PANTHER" id="PTHR19134">
    <property type="entry name" value="RECEPTOR-TYPE TYROSINE-PROTEIN PHOSPHATASE"/>
    <property type="match status" value="1"/>
</dbReference>
<evidence type="ECO:0000313" key="1">
    <source>
        <dbReference type="EMBL" id="EKC25620.1"/>
    </source>
</evidence>
<dbReference type="Gene3D" id="3.90.190.10">
    <property type="entry name" value="Protein tyrosine phosphatase superfamily"/>
    <property type="match status" value="2"/>
</dbReference>
<dbReference type="EMBL" id="JH816746">
    <property type="protein sequence ID" value="EKC25620.1"/>
    <property type="molecule type" value="Genomic_DNA"/>
</dbReference>
<gene>
    <name evidence="1" type="ORF">CGI_10013572</name>
</gene>
<dbReference type="PANTHER" id="PTHR19134:SF449">
    <property type="entry name" value="TYROSINE-PROTEIN PHOSPHATASE 1"/>
    <property type="match status" value="1"/>
</dbReference>
<dbReference type="PROSITE" id="PS50055">
    <property type="entry name" value="TYR_PHOSPHATASE_PTP"/>
    <property type="match status" value="1"/>
</dbReference>
<organism evidence="1">
    <name type="scientific">Magallana gigas</name>
    <name type="common">Pacific oyster</name>
    <name type="synonym">Crassostrea gigas</name>
    <dbReference type="NCBI Taxonomy" id="29159"/>
    <lineage>
        <taxon>Eukaryota</taxon>
        <taxon>Metazoa</taxon>
        <taxon>Spiralia</taxon>
        <taxon>Lophotrochozoa</taxon>
        <taxon>Mollusca</taxon>
        <taxon>Bivalvia</taxon>
        <taxon>Autobranchia</taxon>
        <taxon>Pteriomorphia</taxon>
        <taxon>Ostreida</taxon>
        <taxon>Ostreoidea</taxon>
        <taxon>Ostreidae</taxon>
        <taxon>Magallana</taxon>
    </lineage>
</organism>
<reference evidence="1" key="1">
    <citation type="journal article" date="2012" name="Nature">
        <title>The oyster genome reveals stress adaptation and complexity of shell formation.</title>
        <authorList>
            <person name="Zhang G."/>
            <person name="Fang X."/>
            <person name="Guo X."/>
            <person name="Li L."/>
            <person name="Luo R."/>
            <person name="Xu F."/>
            <person name="Yang P."/>
            <person name="Zhang L."/>
            <person name="Wang X."/>
            <person name="Qi H."/>
            <person name="Xiong Z."/>
            <person name="Que H."/>
            <person name="Xie Y."/>
            <person name="Holland P.W."/>
            <person name="Paps J."/>
            <person name="Zhu Y."/>
            <person name="Wu F."/>
            <person name="Chen Y."/>
            <person name="Wang J."/>
            <person name="Peng C."/>
            <person name="Meng J."/>
            <person name="Yang L."/>
            <person name="Liu J."/>
            <person name="Wen B."/>
            <person name="Zhang N."/>
            <person name="Huang Z."/>
            <person name="Zhu Q."/>
            <person name="Feng Y."/>
            <person name="Mount A."/>
            <person name="Hedgecock D."/>
            <person name="Xu Z."/>
            <person name="Liu Y."/>
            <person name="Domazet-Loso T."/>
            <person name="Du Y."/>
            <person name="Sun X."/>
            <person name="Zhang S."/>
            <person name="Liu B."/>
            <person name="Cheng P."/>
            <person name="Jiang X."/>
            <person name="Li J."/>
            <person name="Fan D."/>
            <person name="Wang W."/>
            <person name="Fu W."/>
            <person name="Wang T."/>
            <person name="Wang B."/>
            <person name="Zhang J."/>
            <person name="Peng Z."/>
            <person name="Li Y."/>
            <person name="Li N."/>
            <person name="Wang J."/>
            <person name="Chen M."/>
            <person name="He Y."/>
            <person name="Tan F."/>
            <person name="Song X."/>
            <person name="Zheng Q."/>
            <person name="Huang R."/>
            <person name="Yang H."/>
            <person name="Du X."/>
            <person name="Chen L."/>
            <person name="Yang M."/>
            <person name="Gaffney P.M."/>
            <person name="Wang S."/>
            <person name="Luo L."/>
            <person name="She Z."/>
            <person name="Ming Y."/>
            <person name="Huang W."/>
            <person name="Zhang S."/>
            <person name="Huang B."/>
            <person name="Zhang Y."/>
            <person name="Qu T."/>
            <person name="Ni P."/>
            <person name="Miao G."/>
            <person name="Wang J."/>
            <person name="Wang Q."/>
            <person name="Steinberg C.E."/>
            <person name="Wang H."/>
            <person name="Li N."/>
            <person name="Qian L."/>
            <person name="Zhang G."/>
            <person name="Li Y."/>
            <person name="Yang H."/>
            <person name="Liu X."/>
            <person name="Wang J."/>
            <person name="Yin Y."/>
            <person name="Wang J."/>
        </authorList>
    </citation>
    <scope>NUCLEOTIDE SEQUENCE [LARGE SCALE GENOMIC DNA]</scope>
    <source>
        <strain evidence="1">05x7-T-G4-1.051#20</strain>
    </source>
</reference>
<dbReference type="InterPro" id="IPR029021">
    <property type="entry name" value="Prot-tyrosine_phosphatase-like"/>
</dbReference>
<dbReference type="AlphaFoldDB" id="K1Q9W8"/>
<sequence>MEHALISREKTKKGPPINKHISVRNLKAQIANMSSNECAGFKSEYHNIPRGELHPSLEAKKPENKIKNRYTTIYPFVFVKTIKAQKNDNNINLNNKCAQYWPDINDKLQGGTLTVRHLEEKSYAEYIVRRFKIHNKSTRTDRLVTMFHYTTWSDHGVADPLSLVVFHRHVIRSTANSAGKYTVIKQQP</sequence>
<dbReference type="InterPro" id="IPR000242">
    <property type="entry name" value="PTP_cat"/>
</dbReference>